<keyword evidence="2 6" id="KW-0698">rRNA processing</keyword>
<dbReference type="PROSITE" id="PS01296">
    <property type="entry name" value="RSMI"/>
    <property type="match status" value="1"/>
</dbReference>
<dbReference type="CDD" id="cd11648">
    <property type="entry name" value="RsmI"/>
    <property type="match status" value="1"/>
</dbReference>
<evidence type="ECO:0000256" key="5">
    <source>
        <dbReference type="ARBA" id="ARBA00022691"/>
    </source>
</evidence>
<dbReference type="GO" id="GO:0070677">
    <property type="term" value="F:rRNA (cytosine-2'-O-)-methyltransferase activity"/>
    <property type="evidence" value="ECO:0007669"/>
    <property type="project" value="UniProtKB-UniRule"/>
</dbReference>
<evidence type="ECO:0000256" key="2">
    <source>
        <dbReference type="ARBA" id="ARBA00022552"/>
    </source>
</evidence>
<accession>R4UD05</accession>
<dbReference type="KEGG" id="ssyr:SSYRP_v1c01880"/>
<comment type="function">
    <text evidence="6">Catalyzes the 2'-O-methylation of the ribose of cytidine 1402 (C1402) in 16S rRNA.</text>
</comment>
<comment type="similarity">
    <text evidence="6">Belongs to the methyltransferase superfamily. RsmI family.</text>
</comment>
<reference evidence="8 9" key="1">
    <citation type="journal article" date="2013" name="Genome Biol. Evol.">
        <title>Complete genomes of two dipteran-associated spiroplasmas provided insights into the origin, dynamics, and impacts of viral invasion in spiroplasma.</title>
        <authorList>
            <person name="Ku C."/>
            <person name="Lo W.S."/>
            <person name="Chen L.L."/>
            <person name="Kuo C.H."/>
        </authorList>
    </citation>
    <scope>NUCLEOTIDE SEQUENCE [LARGE SCALE GENOMIC DNA]</scope>
    <source>
        <strain evidence="8">EA-1</strain>
    </source>
</reference>
<organism evidence="8 9">
    <name type="scientific">Spiroplasma syrphidicola EA-1</name>
    <dbReference type="NCBI Taxonomy" id="1276229"/>
    <lineage>
        <taxon>Bacteria</taxon>
        <taxon>Bacillati</taxon>
        <taxon>Mycoplasmatota</taxon>
        <taxon>Mollicutes</taxon>
        <taxon>Entomoplasmatales</taxon>
        <taxon>Spiroplasmataceae</taxon>
        <taxon>Spiroplasma</taxon>
    </lineage>
</organism>
<evidence type="ECO:0000256" key="6">
    <source>
        <dbReference type="HAMAP-Rule" id="MF_01877"/>
    </source>
</evidence>
<keyword evidence="1 6" id="KW-0963">Cytoplasm</keyword>
<gene>
    <name evidence="8" type="primary">yabC</name>
    <name evidence="6" type="synonym">rsmI</name>
    <name evidence="8" type="ORF">SSYRP_v1c01880</name>
</gene>
<evidence type="ECO:0000256" key="4">
    <source>
        <dbReference type="ARBA" id="ARBA00022679"/>
    </source>
</evidence>
<dbReference type="SUPFAM" id="SSF53790">
    <property type="entry name" value="Tetrapyrrole methylase"/>
    <property type="match status" value="1"/>
</dbReference>
<dbReference type="PATRIC" id="fig|1276229.3.peg.188"/>
<dbReference type="InterPro" id="IPR014777">
    <property type="entry name" value="4pyrrole_Mease_sub1"/>
</dbReference>
<dbReference type="OrthoDB" id="9809084at2"/>
<comment type="subcellular location">
    <subcellularLocation>
        <location evidence="6">Cytoplasm</location>
    </subcellularLocation>
</comment>
<evidence type="ECO:0000259" key="7">
    <source>
        <dbReference type="Pfam" id="PF00590"/>
    </source>
</evidence>
<dbReference type="Gene3D" id="3.40.1010.10">
    <property type="entry name" value="Cobalt-precorrin-4 Transmethylase, Domain 1"/>
    <property type="match status" value="1"/>
</dbReference>
<keyword evidence="9" id="KW-1185">Reference proteome</keyword>
<protein>
    <recommendedName>
        <fullName evidence="6">Ribosomal RNA small subunit methyltransferase I</fullName>
        <ecNumber evidence="6">2.1.1.198</ecNumber>
    </recommendedName>
    <alternativeName>
        <fullName evidence="6">16S rRNA 2'-O-ribose C1402 methyltransferase</fullName>
    </alternativeName>
    <alternativeName>
        <fullName evidence="6">rRNA (cytidine-2'-O-)-methyltransferase RsmI</fullName>
    </alternativeName>
</protein>
<dbReference type="FunFam" id="3.30.950.10:FF:000002">
    <property type="entry name" value="Ribosomal RNA small subunit methyltransferase I"/>
    <property type="match status" value="1"/>
</dbReference>
<dbReference type="AlphaFoldDB" id="R4UD05"/>
<dbReference type="PANTHER" id="PTHR46111">
    <property type="entry name" value="RIBOSOMAL RNA SMALL SUBUNIT METHYLTRANSFERASE I"/>
    <property type="match status" value="1"/>
</dbReference>
<dbReference type="InterPro" id="IPR035996">
    <property type="entry name" value="4pyrrol_Methylase_sf"/>
</dbReference>
<dbReference type="Pfam" id="PF00590">
    <property type="entry name" value="TP_methylase"/>
    <property type="match status" value="1"/>
</dbReference>
<sequence>MANRVKQYSFKSTLPTVYLVATPIGNLGEMTPRAVDVLTNQVAKIYCEDTRNTLKLLNHFGIHKELISLNKDNEKERYTKIAGDLANNLSIAIVSDAGYPLISDPGYYIINNLIADQNCNIVPVSGANAALNALVASGLNPTHFLFYGFLAAQGVKKKEQLASLHEFPYTTIFYESPHRLLATLALIEQQWGNRLCCVVKELTKIHEQFYRGPITELLTILPTEANLEQGEYVIVVAGYDLATNKARPGDFELVEEVDFLIKNNNYRIKQAIDIIANKYDISKNILYNMYHKSIGDEDNETKS</sequence>
<comment type="catalytic activity">
    <reaction evidence="6">
        <text>cytidine(1402) in 16S rRNA + S-adenosyl-L-methionine = 2'-O-methylcytidine(1402) in 16S rRNA + S-adenosyl-L-homocysteine + H(+)</text>
        <dbReference type="Rhea" id="RHEA:42924"/>
        <dbReference type="Rhea" id="RHEA-COMP:10285"/>
        <dbReference type="Rhea" id="RHEA-COMP:10286"/>
        <dbReference type="ChEBI" id="CHEBI:15378"/>
        <dbReference type="ChEBI" id="CHEBI:57856"/>
        <dbReference type="ChEBI" id="CHEBI:59789"/>
        <dbReference type="ChEBI" id="CHEBI:74495"/>
        <dbReference type="ChEBI" id="CHEBI:82748"/>
        <dbReference type="EC" id="2.1.1.198"/>
    </reaction>
</comment>
<dbReference type="InterPro" id="IPR018063">
    <property type="entry name" value="SAM_MeTrfase_RsmI_CS"/>
</dbReference>
<dbReference type="eggNOG" id="COG0313">
    <property type="taxonomic scope" value="Bacteria"/>
</dbReference>
<dbReference type="Gene3D" id="3.30.950.10">
    <property type="entry name" value="Methyltransferase, Cobalt-precorrin-4 Transmethylase, Domain 2"/>
    <property type="match status" value="1"/>
</dbReference>
<proteinExistence type="inferred from homology"/>
<keyword evidence="3 6" id="KW-0489">Methyltransferase</keyword>
<dbReference type="InterPro" id="IPR014776">
    <property type="entry name" value="4pyrrole_Mease_sub2"/>
</dbReference>
<feature type="domain" description="Tetrapyrrole methylase" evidence="7">
    <location>
        <begin position="16"/>
        <end position="217"/>
    </location>
</feature>
<dbReference type="EMBL" id="CP005078">
    <property type="protein sequence ID" value="AGM25784.1"/>
    <property type="molecule type" value="Genomic_DNA"/>
</dbReference>
<evidence type="ECO:0000256" key="1">
    <source>
        <dbReference type="ARBA" id="ARBA00022490"/>
    </source>
</evidence>
<dbReference type="HAMAP" id="MF_01877">
    <property type="entry name" value="16SrRNA_methyltr_I"/>
    <property type="match status" value="1"/>
</dbReference>
<dbReference type="Proteomes" id="UP000013963">
    <property type="component" value="Chromosome"/>
</dbReference>
<dbReference type="STRING" id="1276229.SSYRP_v1c01880"/>
<dbReference type="PIRSF" id="PIRSF005917">
    <property type="entry name" value="MTase_YraL"/>
    <property type="match status" value="1"/>
</dbReference>
<dbReference type="EC" id="2.1.1.198" evidence="6"/>
<name>R4UD05_9MOLU</name>
<dbReference type="NCBIfam" id="TIGR00096">
    <property type="entry name" value="16S rRNA (cytidine(1402)-2'-O)-methyltransferase"/>
    <property type="match status" value="1"/>
</dbReference>
<evidence type="ECO:0000256" key="3">
    <source>
        <dbReference type="ARBA" id="ARBA00022603"/>
    </source>
</evidence>
<evidence type="ECO:0000313" key="8">
    <source>
        <dbReference type="EMBL" id="AGM25784.1"/>
    </source>
</evidence>
<dbReference type="GO" id="GO:0005737">
    <property type="term" value="C:cytoplasm"/>
    <property type="evidence" value="ECO:0007669"/>
    <property type="project" value="UniProtKB-SubCell"/>
</dbReference>
<dbReference type="InterPro" id="IPR000878">
    <property type="entry name" value="4pyrrol_Mease"/>
</dbReference>
<evidence type="ECO:0000313" key="9">
    <source>
        <dbReference type="Proteomes" id="UP000013963"/>
    </source>
</evidence>
<dbReference type="PANTHER" id="PTHR46111:SF1">
    <property type="entry name" value="RIBOSOMAL RNA SMALL SUBUNIT METHYLTRANSFERASE I"/>
    <property type="match status" value="1"/>
</dbReference>
<dbReference type="InterPro" id="IPR008189">
    <property type="entry name" value="rRNA_ssu_MeTfrase_I"/>
</dbReference>
<dbReference type="RefSeq" id="WP_016340444.1">
    <property type="nucleotide sequence ID" value="NC_021284.1"/>
</dbReference>
<keyword evidence="4 6" id="KW-0808">Transferase</keyword>
<keyword evidence="5 6" id="KW-0949">S-adenosyl-L-methionine</keyword>
<dbReference type="HOGENOM" id="CLU_044779_1_0_14"/>